<sequence length="580" mass="63580">MTLGPAILSDGRESVASFLRGAPSVRQLLASRHSAFESAHLILPSTAVVGESVTLSVQAWDRYERLVPDPEAAFAVETTDPAATLPTALAFDGSPVVRLDGVRFETPGVHYVAVEHRETGERFVSNPVEVHATPPDSRVYWGDLHFHSRLSDGVGGVATGFEFAREVMGLDVVACTDHDTMGFFIPPSLQRRRMHRRYFDRTKRLVDDHHDPGEFVTLFGYEWTKQPNAGGHINVYYESPDAARLFDSRSPESDTYEKLWARLREWRDETGERVLTIPHHPAEALYPFDFDATDYDDELAPLVEVYSQWGSSELRGADGNPKPIGGIGNGEVDVPGHYVQDALAMGHRVGMLASSDIHGPYPGHSHIHVDPHLPRASEWLRDGVGWGLIWRVWNERSYPGGLTAFRASDLSRESVFDALEGRAVYGTTQPRRILVSLSVDGHRLRDEGSAVAVGGPDAERRVECSVAGTAPLDRVEVVKNNAVWRVAEPDDSASDDGAASGEPAAANGYERRGDAFAAYTLTASFVDDEPLSGIRWDERRGTDDDHYYLRVRQVDGGMAWAGPIWASADGTDDAGAGGGE</sequence>
<dbReference type="Proteomes" id="UP000017840">
    <property type="component" value="Unassembled WGS sequence"/>
</dbReference>
<proteinExistence type="predicted"/>
<dbReference type="EMBL" id="ASGZ01000068">
    <property type="protein sequence ID" value="ESP86874.1"/>
    <property type="molecule type" value="Genomic_DNA"/>
</dbReference>
<keyword evidence="3" id="KW-1185">Reference proteome</keyword>
<dbReference type="SUPFAM" id="SSF89550">
    <property type="entry name" value="PHP domain-like"/>
    <property type="match status" value="1"/>
</dbReference>
<dbReference type="OrthoDB" id="203245at2157"/>
<evidence type="ECO:0000256" key="1">
    <source>
        <dbReference type="SAM" id="MobiDB-lite"/>
    </source>
</evidence>
<dbReference type="RefSeq" id="WP_023395862.1">
    <property type="nucleotide sequence ID" value="NZ_ASGZ01000068.1"/>
</dbReference>
<dbReference type="AlphaFoldDB" id="V4HGF2"/>
<gene>
    <name evidence="2" type="ORF">K933_16472</name>
</gene>
<dbReference type="InterPro" id="IPR022028">
    <property type="entry name" value="DUF3604"/>
</dbReference>
<dbReference type="PATRIC" id="fig|1324957.4.peg.3345"/>
<organism evidence="2 3">
    <name type="scientific">Candidatus Halobonum tyrrellensis G22</name>
    <dbReference type="NCBI Taxonomy" id="1324957"/>
    <lineage>
        <taxon>Archaea</taxon>
        <taxon>Methanobacteriati</taxon>
        <taxon>Methanobacteriota</taxon>
        <taxon>Stenosarchaea group</taxon>
        <taxon>Halobacteria</taxon>
        <taxon>Halobacteriales</taxon>
        <taxon>Haloferacaceae</taxon>
        <taxon>Candidatus Halobonum</taxon>
    </lineage>
</organism>
<feature type="compositionally biased region" description="Low complexity" evidence="1">
    <location>
        <begin position="495"/>
        <end position="506"/>
    </location>
</feature>
<evidence type="ECO:0008006" key="4">
    <source>
        <dbReference type="Google" id="ProtNLM"/>
    </source>
</evidence>
<dbReference type="InterPro" id="IPR016195">
    <property type="entry name" value="Pol/histidinol_Pase-like"/>
</dbReference>
<evidence type="ECO:0000313" key="2">
    <source>
        <dbReference type="EMBL" id="ESP86874.1"/>
    </source>
</evidence>
<name>V4HGF2_9EURY</name>
<dbReference type="Pfam" id="PF12228">
    <property type="entry name" value="DUF3604"/>
    <property type="match status" value="1"/>
</dbReference>
<protein>
    <recommendedName>
        <fullName evidence="4">DUF3604 domain-containing protein</fullName>
    </recommendedName>
</protein>
<dbReference type="eggNOG" id="ENOG502N5HN">
    <property type="taxonomic scope" value="Archaea"/>
</dbReference>
<dbReference type="Gene3D" id="3.20.20.140">
    <property type="entry name" value="Metal-dependent hydrolases"/>
    <property type="match status" value="1"/>
</dbReference>
<reference evidence="2 3" key="1">
    <citation type="journal article" date="2013" name="Genome Announc.">
        <title>Draft Genome Sequence of 'Candidatus Halobonum tyrrellensis' Strain G22, Isolated from the Hypersaline Waters of Lake Tyrrell, Australia.</title>
        <authorList>
            <person name="Ugalde J.A."/>
            <person name="Narasingarao P."/>
            <person name="Kuo S."/>
            <person name="Podell S."/>
            <person name="Allen E.E."/>
        </authorList>
    </citation>
    <scope>NUCLEOTIDE SEQUENCE [LARGE SCALE GENOMIC DNA]</scope>
    <source>
        <strain evidence="2 3">G22</strain>
    </source>
</reference>
<accession>V4HGF2</accession>
<evidence type="ECO:0000313" key="3">
    <source>
        <dbReference type="Proteomes" id="UP000017840"/>
    </source>
</evidence>
<comment type="caution">
    <text evidence="2">The sequence shown here is derived from an EMBL/GenBank/DDBJ whole genome shotgun (WGS) entry which is preliminary data.</text>
</comment>
<feature type="region of interest" description="Disordered" evidence="1">
    <location>
        <begin position="486"/>
        <end position="506"/>
    </location>
</feature>